<dbReference type="AlphaFoldDB" id="A0AB36TFE1"/>
<gene>
    <name evidence="1" type="ORF">M972_111396</name>
</gene>
<accession>A0AB36TFE1</accession>
<reference evidence="1 2" key="1">
    <citation type="submission" date="2017-09" db="EMBL/GenBank/DDBJ databases">
        <title>Evaluation of Pacific Biosciences Sequencing Technology to Finishing C. thermocellum Genome Sequences.</title>
        <authorList>
            <person name="Brown S."/>
        </authorList>
    </citation>
    <scope>NUCLEOTIDE SEQUENCE [LARGE SCALE GENOMIC DNA]</scope>
    <source>
        <strain evidence="1 2">AD2</strain>
    </source>
</reference>
<evidence type="ECO:0000313" key="2">
    <source>
        <dbReference type="Proteomes" id="UP000223596"/>
    </source>
</evidence>
<evidence type="ECO:0000313" key="1">
    <source>
        <dbReference type="EMBL" id="PFH02612.1"/>
    </source>
</evidence>
<dbReference type="GeneID" id="35804472"/>
<comment type="caution">
    <text evidence="1">The sequence shown here is derived from an EMBL/GenBank/DDBJ whole genome shotgun (WGS) entry which is preliminary data.</text>
</comment>
<organism evidence="1 2">
    <name type="scientific">Acetivibrio thermocellus AD2</name>
    <dbReference type="NCBI Taxonomy" id="1138384"/>
    <lineage>
        <taxon>Bacteria</taxon>
        <taxon>Bacillati</taxon>
        <taxon>Bacillota</taxon>
        <taxon>Clostridia</taxon>
        <taxon>Eubacteriales</taxon>
        <taxon>Oscillospiraceae</taxon>
        <taxon>Acetivibrio</taxon>
    </lineage>
</organism>
<proteinExistence type="predicted"/>
<protein>
    <recommendedName>
        <fullName evidence="3">DUF3006 domain-containing protein</fullName>
    </recommendedName>
</protein>
<sequence>MFIDAVVKRIENGYAVLVSDDCGVEVSIPVRECEGMYMKGENVSLIIDNGGSINSIADKETKKRNPTNEE</sequence>
<dbReference type="Proteomes" id="UP000223596">
    <property type="component" value="Unassembled WGS sequence"/>
</dbReference>
<dbReference type="RefSeq" id="WP_003517222.1">
    <property type="nucleotide sequence ID" value="NZ_CP013828.1"/>
</dbReference>
<dbReference type="EMBL" id="PDBW01000001">
    <property type="protein sequence ID" value="PFH02612.1"/>
    <property type="molecule type" value="Genomic_DNA"/>
</dbReference>
<evidence type="ECO:0008006" key="3">
    <source>
        <dbReference type="Google" id="ProtNLM"/>
    </source>
</evidence>
<name>A0AB36TFE1_ACETH</name>